<proteinExistence type="predicted"/>
<dbReference type="EMBL" id="GBXM01026670">
    <property type="protein sequence ID" value="JAH81907.1"/>
    <property type="molecule type" value="Transcribed_RNA"/>
</dbReference>
<reference evidence="1" key="1">
    <citation type="submission" date="2014-11" db="EMBL/GenBank/DDBJ databases">
        <authorList>
            <person name="Amaro Gonzalez C."/>
        </authorList>
    </citation>
    <scope>NUCLEOTIDE SEQUENCE</scope>
</reference>
<reference evidence="1" key="2">
    <citation type="journal article" date="2015" name="Fish Shellfish Immunol.">
        <title>Early steps in the European eel (Anguilla anguilla)-Vibrio vulnificus interaction in the gills: Role of the RtxA13 toxin.</title>
        <authorList>
            <person name="Callol A."/>
            <person name="Pajuelo D."/>
            <person name="Ebbesson L."/>
            <person name="Teles M."/>
            <person name="MacKenzie S."/>
            <person name="Amaro C."/>
        </authorList>
    </citation>
    <scope>NUCLEOTIDE SEQUENCE</scope>
</reference>
<name>A0A0E9VV53_ANGAN</name>
<sequence length="34" mass="3793">MRICGHVQVPHACARVELEEVGRLDALKMAKVMT</sequence>
<dbReference type="AlphaFoldDB" id="A0A0E9VV53"/>
<organism evidence="1">
    <name type="scientific">Anguilla anguilla</name>
    <name type="common">European freshwater eel</name>
    <name type="synonym">Muraena anguilla</name>
    <dbReference type="NCBI Taxonomy" id="7936"/>
    <lineage>
        <taxon>Eukaryota</taxon>
        <taxon>Metazoa</taxon>
        <taxon>Chordata</taxon>
        <taxon>Craniata</taxon>
        <taxon>Vertebrata</taxon>
        <taxon>Euteleostomi</taxon>
        <taxon>Actinopterygii</taxon>
        <taxon>Neopterygii</taxon>
        <taxon>Teleostei</taxon>
        <taxon>Anguilliformes</taxon>
        <taxon>Anguillidae</taxon>
        <taxon>Anguilla</taxon>
    </lineage>
</organism>
<accession>A0A0E9VV53</accession>
<protein>
    <submittedName>
        <fullName evidence="1">Uncharacterized protein</fullName>
    </submittedName>
</protein>
<evidence type="ECO:0000313" key="1">
    <source>
        <dbReference type="EMBL" id="JAH81907.1"/>
    </source>
</evidence>